<keyword evidence="3" id="KW-1185">Reference proteome</keyword>
<evidence type="ECO:0000313" key="2">
    <source>
        <dbReference type="EMBL" id="AKF09866.1"/>
    </source>
</evidence>
<sequence length="423" mass="44201">MIARAPSVARPRVRPLTSATLRRGGRRQEGEHPAVGVGTGTFGMTTGRALSLVSISSLALCALVAGCRPADNSDLDADGGTGACASSSECDDGNECTRDVCLDGRCENTARDASCDDGIVCNGTDECVDGECVHSGDPCEAPLECDEQRDLCVGCERDDDCPAATEGDWSDCEYAEACDVAGTRERHSRRFVCTQGACVPDERIESEECTRDTDGTACAPAGCGAWSECGGFEGACDATGVQTRVCAESVCAGGACSVTERTETQECVRDTEGDSCGDPECDAFTECAYDHACDDLGTRSRTCRARVCAAGACVVGAPYADAQTCNRVTEGAQCAPDNCGAYGECDYSDDCDDDASRQRTCQSTHCQAGACVQVRTRVDVEACSRDQNGRACDDGDACTIIDRCRNGWCEGQDCASCCGGNPF</sequence>
<reference evidence="2 3" key="1">
    <citation type="submission" date="2015-03" db="EMBL/GenBank/DDBJ databases">
        <title>Genome assembly of Sandaracinus amylolyticus DSM 53668.</title>
        <authorList>
            <person name="Sharma G."/>
            <person name="Subramanian S."/>
        </authorList>
    </citation>
    <scope>NUCLEOTIDE SEQUENCE [LARGE SCALE GENOMIC DNA]</scope>
    <source>
        <strain evidence="2 3">DSM 53668</strain>
    </source>
</reference>
<feature type="region of interest" description="Disordered" evidence="1">
    <location>
        <begin position="1"/>
        <end position="40"/>
    </location>
</feature>
<dbReference type="Proteomes" id="UP000034883">
    <property type="component" value="Chromosome"/>
</dbReference>
<evidence type="ECO:0000313" key="3">
    <source>
        <dbReference type="Proteomes" id="UP000034883"/>
    </source>
</evidence>
<protein>
    <submittedName>
        <fullName evidence="2">Uncharacterized protein</fullName>
    </submittedName>
</protein>
<dbReference type="KEGG" id="samy:DB32_007015"/>
<dbReference type="STRING" id="927083.DB32_007015"/>
<gene>
    <name evidence="2" type="ORF">DB32_007015</name>
</gene>
<dbReference type="EMBL" id="CP011125">
    <property type="protein sequence ID" value="AKF09866.1"/>
    <property type="molecule type" value="Genomic_DNA"/>
</dbReference>
<accession>A0A0F6YLG7</accession>
<evidence type="ECO:0000256" key="1">
    <source>
        <dbReference type="SAM" id="MobiDB-lite"/>
    </source>
</evidence>
<proteinExistence type="predicted"/>
<feature type="compositionally biased region" description="Low complexity" evidence="1">
    <location>
        <begin position="1"/>
        <end position="10"/>
    </location>
</feature>
<organism evidence="2 3">
    <name type="scientific">Sandaracinus amylolyticus</name>
    <dbReference type="NCBI Taxonomy" id="927083"/>
    <lineage>
        <taxon>Bacteria</taxon>
        <taxon>Pseudomonadati</taxon>
        <taxon>Myxococcota</taxon>
        <taxon>Polyangia</taxon>
        <taxon>Polyangiales</taxon>
        <taxon>Sandaracinaceae</taxon>
        <taxon>Sandaracinus</taxon>
    </lineage>
</organism>
<dbReference type="AlphaFoldDB" id="A0A0F6YLG7"/>
<name>A0A0F6YLG7_9BACT</name>